<evidence type="ECO:0000313" key="1">
    <source>
        <dbReference type="EMBL" id="GAH25133.1"/>
    </source>
</evidence>
<gene>
    <name evidence="1" type="ORF">S01H4_66610</name>
</gene>
<sequence length="67" mass="7517">FWARSQIANKKIGITCFQDYGTGGSPTSAETLYGRAFELTTSWKQYKFRILTNTLNGKTFGSDNNDV</sequence>
<proteinExistence type="predicted"/>
<feature type="non-terminal residue" evidence="1">
    <location>
        <position position="1"/>
    </location>
</feature>
<feature type="non-terminal residue" evidence="1">
    <location>
        <position position="67"/>
    </location>
</feature>
<dbReference type="EMBL" id="BART01041355">
    <property type="protein sequence ID" value="GAH25133.1"/>
    <property type="molecule type" value="Genomic_DNA"/>
</dbReference>
<name>X1FWI2_9ZZZZ</name>
<dbReference type="AlphaFoldDB" id="X1FWI2"/>
<protein>
    <submittedName>
        <fullName evidence="1">Uncharacterized protein</fullName>
    </submittedName>
</protein>
<accession>X1FWI2</accession>
<organism evidence="1">
    <name type="scientific">marine sediment metagenome</name>
    <dbReference type="NCBI Taxonomy" id="412755"/>
    <lineage>
        <taxon>unclassified sequences</taxon>
        <taxon>metagenomes</taxon>
        <taxon>ecological metagenomes</taxon>
    </lineage>
</organism>
<reference evidence="1" key="1">
    <citation type="journal article" date="2014" name="Front. Microbiol.">
        <title>High frequency of phylogenetically diverse reductive dehalogenase-homologous genes in deep subseafloor sedimentary metagenomes.</title>
        <authorList>
            <person name="Kawai M."/>
            <person name="Futagami T."/>
            <person name="Toyoda A."/>
            <person name="Takaki Y."/>
            <person name="Nishi S."/>
            <person name="Hori S."/>
            <person name="Arai W."/>
            <person name="Tsubouchi T."/>
            <person name="Morono Y."/>
            <person name="Uchiyama I."/>
            <person name="Ito T."/>
            <person name="Fujiyama A."/>
            <person name="Inagaki F."/>
            <person name="Takami H."/>
        </authorList>
    </citation>
    <scope>NUCLEOTIDE SEQUENCE</scope>
    <source>
        <strain evidence="1">Expedition CK06-06</strain>
    </source>
</reference>
<comment type="caution">
    <text evidence="1">The sequence shown here is derived from an EMBL/GenBank/DDBJ whole genome shotgun (WGS) entry which is preliminary data.</text>
</comment>